<reference evidence="1 2" key="2">
    <citation type="submission" date="2018-11" db="EMBL/GenBank/DDBJ databases">
        <authorList>
            <consortium name="Pathogen Informatics"/>
        </authorList>
    </citation>
    <scope>NUCLEOTIDE SEQUENCE [LARGE SCALE GENOMIC DNA]</scope>
</reference>
<name>A0A183U0I7_TOXCA</name>
<sequence>MGGGEAIPHPLTSAYAIGPARYRLTMNFAEMLQYQAHTEYGPSVLGCFLFFGLLMETSTKVGADGERSASHIKATIRLLRQVSAMKRVFSVRFIGFAFGVFKAEMFSGRQRTAVVLYNVLLMCCGEDSLAIVKFDSDEFCDNFGTGFNTFTTVSYLTEV</sequence>
<dbReference type="AlphaFoldDB" id="A0A183U0I7"/>
<dbReference type="WBParaSite" id="TCNE_0000200701-mRNA-1">
    <property type="protein sequence ID" value="TCNE_0000200701-mRNA-1"/>
    <property type="gene ID" value="TCNE_0000200701"/>
</dbReference>
<evidence type="ECO:0000313" key="2">
    <source>
        <dbReference type="Proteomes" id="UP000050794"/>
    </source>
</evidence>
<evidence type="ECO:0000313" key="3">
    <source>
        <dbReference type="WBParaSite" id="TCNE_0000200701-mRNA-1"/>
    </source>
</evidence>
<evidence type="ECO:0000313" key="1">
    <source>
        <dbReference type="EMBL" id="VDM27256.1"/>
    </source>
</evidence>
<protein>
    <submittedName>
        <fullName evidence="1 3">Uncharacterized protein</fullName>
    </submittedName>
</protein>
<dbReference type="EMBL" id="UYWY01001802">
    <property type="protein sequence ID" value="VDM27256.1"/>
    <property type="molecule type" value="Genomic_DNA"/>
</dbReference>
<keyword evidence="2" id="KW-1185">Reference proteome</keyword>
<gene>
    <name evidence="1" type="ORF">TCNE_LOCUS2009</name>
</gene>
<organism evidence="2 3">
    <name type="scientific">Toxocara canis</name>
    <name type="common">Canine roundworm</name>
    <dbReference type="NCBI Taxonomy" id="6265"/>
    <lineage>
        <taxon>Eukaryota</taxon>
        <taxon>Metazoa</taxon>
        <taxon>Ecdysozoa</taxon>
        <taxon>Nematoda</taxon>
        <taxon>Chromadorea</taxon>
        <taxon>Rhabditida</taxon>
        <taxon>Spirurina</taxon>
        <taxon>Ascaridomorpha</taxon>
        <taxon>Ascaridoidea</taxon>
        <taxon>Toxocaridae</taxon>
        <taxon>Toxocara</taxon>
    </lineage>
</organism>
<proteinExistence type="predicted"/>
<reference evidence="3" key="1">
    <citation type="submission" date="2016-06" db="UniProtKB">
        <authorList>
            <consortium name="WormBaseParasite"/>
        </authorList>
    </citation>
    <scope>IDENTIFICATION</scope>
</reference>
<accession>A0A183U0I7</accession>
<dbReference type="Proteomes" id="UP000050794">
    <property type="component" value="Unassembled WGS sequence"/>
</dbReference>